<evidence type="ECO:0000256" key="7">
    <source>
        <dbReference type="PROSITE-ProRule" id="PRU01360"/>
    </source>
</evidence>
<keyword evidence="4 7" id="KW-0812">Transmembrane</keyword>
<dbReference type="Pfam" id="PF07715">
    <property type="entry name" value="Plug"/>
    <property type="match status" value="1"/>
</dbReference>
<proteinExistence type="inferred from homology"/>
<evidence type="ECO:0000256" key="3">
    <source>
        <dbReference type="ARBA" id="ARBA00022452"/>
    </source>
</evidence>
<comment type="similarity">
    <text evidence="7">Belongs to the TonB-dependent receptor family.</text>
</comment>
<evidence type="ECO:0000259" key="8">
    <source>
        <dbReference type="Pfam" id="PF07715"/>
    </source>
</evidence>
<gene>
    <name evidence="9" type="ORF">SAMN04487894_101143</name>
</gene>
<dbReference type="NCBIfam" id="TIGR04056">
    <property type="entry name" value="OMP_RagA_SusC"/>
    <property type="match status" value="1"/>
</dbReference>
<dbReference type="GO" id="GO:0009279">
    <property type="term" value="C:cell outer membrane"/>
    <property type="evidence" value="ECO:0007669"/>
    <property type="project" value="UniProtKB-SubCell"/>
</dbReference>
<evidence type="ECO:0000256" key="5">
    <source>
        <dbReference type="ARBA" id="ARBA00023136"/>
    </source>
</evidence>
<evidence type="ECO:0000256" key="1">
    <source>
        <dbReference type="ARBA" id="ARBA00004571"/>
    </source>
</evidence>
<dbReference type="InterPro" id="IPR012910">
    <property type="entry name" value="Plug_dom"/>
</dbReference>
<dbReference type="SUPFAM" id="SSF49464">
    <property type="entry name" value="Carboxypeptidase regulatory domain-like"/>
    <property type="match status" value="1"/>
</dbReference>
<dbReference type="STRING" id="1285928.SAMN04487894_101143"/>
<evidence type="ECO:0000313" key="10">
    <source>
        <dbReference type="Proteomes" id="UP000198757"/>
    </source>
</evidence>
<reference evidence="10" key="1">
    <citation type="submission" date="2016-10" db="EMBL/GenBank/DDBJ databases">
        <authorList>
            <person name="Varghese N."/>
            <person name="Submissions S."/>
        </authorList>
    </citation>
    <scope>NUCLEOTIDE SEQUENCE [LARGE SCALE GENOMIC DNA]</scope>
    <source>
        <strain evidence="10">DSM 25811 / CCM 8410 / LMG 26954 / E90</strain>
    </source>
</reference>
<keyword evidence="2 7" id="KW-0813">Transport</keyword>
<dbReference type="SUPFAM" id="SSF56935">
    <property type="entry name" value="Porins"/>
    <property type="match status" value="1"/>
</dbReference>
<evidence type="ECO:0000256" key="6">
    <source>
        <dbReference type="ARBA" id="ARBA00023237"/>
    </source>
</evidence>
<evidence type="ECO:0000313" key="9">
    <source>
        <dbReference type="EMBL" id="SDC03105.1"/>
    </source>
</evidence>
<keyword evidence="5 7" id="KW-0472">Membrane</keyword>
<dbReference type="FunFam" id="2.170.130.10:FF:000003">
    <property type="entry name" value="SusC/RagA family TonB-linked outer membrane protein"/>
    <property type="match status" value="1"/>
</dbReference>
<sequence length="1136" mass="126924">MCDRVQLIIKYLLIMKLVVFIVLLTSSQAIAINTFSQGRINLKQTNIAITAVLKGIEQKYDYRFVYSDSVALSSQRVDVWARNATIDDLMQQLLRHTSFAYKRMNQGLIVIIGNESGPADLQVRGTITDENGAPLMGVNIVEKGTTNGTVTRGDGSFSIKVKDAQSVLVLSIVGYTTRELPVSNLPETIALEKNESKLTEVVVVGYGTQKKINLSGAVAQVGGKDLINRPAPNVTGALQGVVPGLTVLRSSGKPGAEGLGIRIRGFSSANSADALVLVDGVEQDINLVDPNEVETISVLKDASASAIYGARAAAGVVLITTKRAAAGKTKVSLNSYYGLNISARMPQRLNSWDEQTLIDESRLNATGSAEFNDEQREWLRNPNFWYRPNPTTDRWEYFGNTDWIREGMDKVNHMQNHALSVSGGTDKLSYILMGSFYTRDGVLRYGPDNNYRYNLKANINAELNKYVSLKVNLGYVSNIVDENSNGTDNIIDRIYRSRTRQGLYTPQEDTTGQPYNGDLQVNPVDIEKNAGIQRSNLENLTGRLNVQIKNVVKGLTLDVIGWRNQSSYTREAHNRSLYWYGRSRNTVRFSLNVPNSIEVNKARGFQNNLQSYLTYAFNLNGDHQFKIMQGASYEEFRNDRLNASAQNMINNDAFSINYGDPLSVKSSQVIETWAMASAFGRLNYGFRDKYLLEASYRYDGSSRLAPGNRWQLFPSFSAAWRISQEDFVRNALPGLNELKLRASWGQLGNGSPLGLYPYIPLLTSGLSTNNNLVFNNTRTQYFYQSVLASPQVTWETVQQSNIGVDIGLLRNRLSVSGDYYVKKNKNMLASLNLPSIIGIDLPSFNVGELKSWGYELELKWRDRVGNLGYTVGANFSDNQNKLLKYDGRNVINTNASSQGGITPLLEGYPLNTVWGYRTDGYFQSQEEADAYRAKIQHPGGFPVKSGPGDVKYLDLNGDNQINVGDATPENHGDLVYLGTANARYSYGFNLGLNWKRIDFSVFFQGVLQRKFLIDVNTMAPFVATSNMPWTIHMDHWTPDNRDAYFPRMYQSASFNYLPSDKWAQNGNYLRLKNLQIGYNIPVKKRVFQDLRVYVSGQDLWETTKVLSVFDPEVGNGVGAVTYPFYRTVAFGVNLSL</sequence>
<evidence type="ECO:0000256" key="2">
    <source>
        <dbReference type="ARBA" id="ARBA00022448"/>
    </source>
</evidence>
<dbReference type="InterPro" id="IPR023996">
    <property type="entry name" value="TonB-dep_OMP_SusC/RagA"/>
</dbReference>
<feature type="domain" description="TonB-dependent receptor plug" evidence="8">
    <location>
        <begin position="211"/>
        <end position="316"/>
    </location>
</feature>
<dbReference type="InterPro" id="IPR037066">
    <property type="entry name" value="Plug_dom_sf"/>
</dbReference>
<dbReference type="InterPro" id="IPR008969">
    <property type="entry name" value="CarboxyPept-like_regulatory"/>
</dbReference>
<dbReference type="Proteomes" id="UP000198757">
    <property type="component" value="Unassembled WGS sequence"/>
</dbReference>
<dbReference type="Pfam" id="PF13715">
    <property type="entry name" value="CarbopepD_reg_2"/>
    <property type="match status" value="1"/>
</dbReference>
<protein>
    <submittedName>
        <fullName evidence="9">TonB-linked outer membrane protein, SusC/RagA family</fullName>
    </submittedName>
</protein>
<comment type="subcellular location">
    <subcellularLocation>
        <location evidence="1 7">Cell outer membrane</location>
        <topology evidence="1 7">Multi-pass membrane protein</topology>
    </subcellularLocation>
</comment>
<dbReference type="InterPro" id="IPR039426">
    <property type="entry name" value="TonB-dep_rcpt-like"/>
</dbReference>
<evidence type="ECO:0000256" key="4">
    <source>
        <dbReference type="ARBA" id="ARBA00022692"/>
    </source>
</evidence>
<keyword evidence="6 7" id="KW-0998">Cell outer membrane</keyword>
<dbReference type="Gene3D" id="2.40.170.20">
    <property type="entry name" value="TonB-dependent receptor, beta-barrel domain"/>
    <property type="match status" value="1"/>
</dbReference>
<keyword evidence="10" id="KW-1185">Reference proteome</keyword>
<dbReference type="InterPro" id="IPR036942">
    <property type="entry name" value="Beta-barrel_TonB_sf"/>
</dbReference>
<dbReference type="PROSITE" id="PS52016">
    <property type="entry name" value="TONB_DEPENDENT_REC_3"/>
    <property type="match status" value="1"/>
</dbReference>
<name>A0A1G6IAR9_NIADE</name>
<dbReference type="InterPro" id="IPR023997">
    <property type="entry name" value="TonB-dep_OMP_SusC/RagA_CS"/>
</dbReference>
<dbReference type="AlphaFoldDB" id="A0A1G6IAR9"/>
<dbReference type="Gene3D" id="2.170.130.10">
    <property type="entry name" value="TonB-dependent receptor, plug domain"/>
    <property type="match status" value="1"/>
</dbReference>
<dbReference type="EMBL" id="FMZO01000001">
    <property type="protein sequence ID" value="SDC03105.1"/>
    <property type="molecule type" value="Genomic_DNA"/>
</dbReference>
<keyword evidence="3 7" id="KW-1134">Transmembrane beta strand</keyword>
<organism evidence="9 10">
    <name type="scientific">Niabella drilacis (strain DSM 25811 / CCM 8410 / CCUG 62505 / LMG 26954 / E90)</name>
    <dbReference type="NCBI Taxonomy" id="1285928"/>
    <lineage>
        <taxon>Bacteria</taxon>
        <taxon>Pseudomonadati</taxon>
        <taxon>Bacteroidota</taxon>
        <taxon>Chitinophagia</taxon>
        <taxon>Chitinophagales</taxon>
        <taxon>Chitinophagaceae</taxon>
        <taxon>Niabella</taxon>
    </lineage>
</organism>
<dbReference type="Gene3D" id="2.60.40.1120">
    <property type="entry name" value="Carboxypeptidase-like, regulatory domain"/>
    <property type="match status" value="1"/>
</dbReference>
<accession>A0A1G6IAR9</accession>
<dbReference type="NCBIfam" id="TIGR04057">
    <property type="entry name" value="SusC_RagA_signa"/>
    <property type="match status" value="1"/>
</dbReference>